<gene>
    <name evidence="4" type="ORF">DEM34_15775</name>
</gene>
<evidence type="ECO:0000313" key="5">
    <source>
        <dbReference type="Proteomes" id="UP000245474"/>
    </source>
</evidence>
<keyword evidence="2" id="KW-1133">Transmembrane helix</keyword>
<keyword evidence="5" id="KW-1185">Reference proteome</keyword>
<name>A0A2U2MXR1_9GAMM</name>
<dbReference type="AlphaFoldDB" id="A0A2U2MXR1"/>
<dbReference type="EMBL" id="QFFI01000031">
    <property type="protein sequence ID" value="PWG61562.1"/>
    <property type="molecule type" value="Genomic_DNA"/>
</dbReference>
<evidence type="ECO:0008006" key="6">
    <source>
        <dbReference type="Google" id="ProtNLM"/>
    </source>
</evidence>
<feature type="signal peptide" evidence="3">
    <location>
        <begin position="1"/>
        <end position="20"/>
    </location>
</feature>
<evidence type="ECO:0000256" key="2">
    <source>
        <dbReference type="SAM" id="Phobius"/>
    </source>
</evidence>
<feature type="region of interest" description="Disordered" evidence="1">
    <location>
        <begin position="189"/>
        <end position="216"/>
    </location>
</feature>
<feature type="compositionally biased region" description="Gly residues" evidence="1">
    <location>
        <begin position="191"/>
        <end position="216"/>
    </location>
</feature>
<sequence length="216" mass="22396">MRSTLLVLALGVAVAGAALAHGGSGSGYGEDAGHHGPWPGHYGMMGSGAMGPGMMGEGMMQPGMMGHGMMGPGMMGPGMMGQGMMGQGMMGAFAAGLAGLPQAERDRLRELHAEHAAERFDQMLAMAEARRDLQAALSADTLDEDAVAEAYDRLSAARRDMMLSGLRFRSAVRDALPEDFQAQLRERMQQGSGGMMPGQGAGGHGMGQGGMMHRGN</sequence>
<keyword evidence="2" id="KW-0472">Membrane</keyword>
<evidence type="ECO:0000256" key="3">
    <source>
        <dbReference type="SAM" id="SignalP"/>
    </source>
</evidence>
<organism evidence="4 5">
    <name type="scientific">Sediminicurvatus halobius</name>
    <dbReference type="NCBI Taxonomy" id="2182432"/>
    <lineage>
        <taxon>Bacteria</taxon>
        <taxon>Pseudomonadati</taxon>
        <taxon>Pseudomonadota</taxon>
        <taxon>Gammaproteobacteria</taxon>
        <taxon>Chromatiales</taxon>
        <taxon>Ectothiorhodospiraceae</taxon>
        <taxon>Sediminicurvatus</taxon>
    </lineage>
</organism>
<protein>
    <recommendedName>
        <fullName evidence="6">Zinc resistance-associated protein</fullName>
    </recommendedName>
</protein>
<evidence type="ECO:0000313" key="4">
    <source>
        <dbReference type="EMBL" id="PWG61562.1"/>
    </source>
</evidence>
<proteinExistence type="predicted"/>
<dbReference type="RefSeq" id="WP_109679797.1">
    <property type="nucleotide sequence ID" value="NZ_CP086615.1"/>
</dbReference>
<evidence type="ECO:0000256" key="1">
    <source>
        <dbReference type="SAM" id="MobiDB-lite"/>
    </source>
</evidence>
<feature type="transmembrane region" description="Helical" evidence="2">
    <location>
        <begin position="79"/>
        <end position="100"/>
    </location>
</feature>
<keyword evidence="3" id="KW-0732">Signal</keyword>
<reference evidence="4 5" key="1">
    <citation type="submission" date="2018-05" db="EMBL/GenBank/DDBJ databases">
        <title>Spiribacter halobius sp. nov., a moderately halophilic bacterium isolated from marine solar saltern.</title>
        <authorList>
            <person name="Zheng W.-S."/>
            <person name="Lu D.-C."/>
            <person name="Du Z.-J."/>
        </authorList>
    </citation>
    <scope>NUCLEOTIDE SEQUENCE [LARGE SCALE GENOMIC DNA]</scope>
    <source>
        <strain evidence="4 5">E85</strain>
    </source>
</reference>
<dbReference type="Gene3D" id="1.20.120.1490">
    <property type="match status" value="1"/>
</dbReference>
<accession>A0A2U2MXR1</accession>
<feature type="chain" id="PRO_5015763607" description="Zinc resistance-associated protein" evidence="3">
    <location>
        <begin position="21"/>
        <end position="216"/>
    </location>
</feature>
<keyword evidence="2" id="KW-0812">Transmembrane</keyword>
<comment type="caution">
    <text evidence="4">The sequence shown here is derived from an EMBL/GenBank/DDBJ whole genome shotgun (WGS) entry which is preliminary data.</text>
</comment>
<dbReference type="Proteomes" id="UP000245474">
    <property type="component" value="Unassembled WGS sequence"/>
</dbReference>